<organism evidence="3 4">
    <name type="scientific">Streptomyces fragilis</name>
    <dbReference type="NCBI Taxonomy" id="67301"/>
    <lineage>
        <taxon>Bacteria</taxon>
        <taxon>Bacillati</taxon>
        <taxon>Actinomycetota</taxon>
        <taxon>Actinomycetes</taxon>
        <taxon>Kitasatosporales</taxon>
        <taxon>Streptomycetaceae</taxon>
        <taxon>Streptomyces</taxon>
    </lineage>
</organism>
<reference evidence="3 4" key="1">
    <citation type="submission" date="2024-06" db="EMBL/GenBank/DDBJ databases">
        <title>The Natural Products Discovery Center: Release of the First 8490 Sequenced Strains for Exploring Actinobacteria Biosynthetic Diversity.</title>
        <authorList>
            <person name="Kalkreuter E."/>
            <person name="Kautsar S.A."/>
            <person name="Yang D."/>
            <person name="Bader C.D."/>
            <person name="Teijaro C.N."/>
            <person name="Fluegel L."/>
            <person name="Davis C.M."/>
            <person name="Simpson J.R."/>
            <person name="Lauterbach L."/>
            <person name="Steele A.D."/>
            <person name="Gui C."/>
            <person name="Meng S."/>
            <person name="Li G."/>
            <person name="Viehrig K."/>
            <person name="Ye F."/>
            <person name="Su P."/>
            <person name="Kiefer A.F."/>
            <person name="Nichols A."/>
            <person name="Cepeda A.J."/>
            <person name="Yan W."/>
            <person name="Fan B."/>
            <person name="Jiang Y."/>
            <person name="Adhikari A."/>
            <person name="Zheng C.-J."/>
            <person name="Schuster L."/>
            <person name="Cowan T.M."/>
            <person name="Smanski M.J."/>
            <person name="Chevrette M.G."/>
            <person name="De Carvalho L.P.S."/>
            <person name="Shen B."/>
        </authorList>
    </citation>
    <scope>NUCLEOTIDE SEQUENCE [LARGE SCALE GENOMIC DNA]</scope>
    <source>
        <strain evidence="3 4">NPDC038104</strain>
    </source>
</reference>
<feature type="compositionally biased region" description="Basic and acidic residues" evidence="1">
    <location>
        <begin position="66"/>
        <end position="81"/>
    </location>
</feature>
<accession>A0ABV2YN49</accession>
<evidence type="ECO:0000313" key="3">
    <source>
        <dbReference type="EMBL" id="MEU3557156.1"/>
    </source>
</evidence>
<keyword evidence="2" id="KW-0812">Transmembrane</keyword>
<dbReference type="Proteomes" id="UP001550850">
    <property type="component" value="Unassembled WGS sequence"/>
</dbReference>
<protein>
    <recommendedName>
        <fullName evidence="5">Integral membrane protein</fullName>
    </recommendedName>
</protein>
<sequence>MWRHEFQPGRCISGLVLVTAGVLYTGDAAGEWEVAWFVAIPLVAAGFFFAAVAGLTAHLIRGARRDAHGDGGQHGDGDGGRHGVSGESRGAGDGRGGGAHLIG</sequence>
<gene>
    <name evidence="3" type="ORF">AB0E65_23500</name>
</gene>
<evidence type="ECO:0000256" key="1">
    <source>
        <dbReference type="SAM" id="MobiDB-lite"/>
    </source>
</evidence>
<evidence type="ECO:0000256" key="2">
    <source>
        <dbReference type="SAM" id="Phobius"/>
    </source>
</evidence>
<dbReference type="RefSeq" id="WP_308216770.1">
    <property type="nucleotide sequence ID" value="NZ_BEVZ01000004.1"/>
</dbReference>
<evidence type="ECO:0008006" key="5">
    <source>
        <dbReference type="Google" id="ProtNLM"/>
    </source>
</evidence>
<keyword evidence="2" id="KW-1133">Transmembrane helix</keyword>
<feature type="compositionally biased region" description="Gly residues" evidence="1">
    <location>
        <begin position="89"/>
        <end position="103"/>
    </location>
</feature>
<feature type="region of interest" description="Disordered" evidence="1">
    <location>
        <begin position="66"/>
        <end position="103"/>
    </location>
</feature>
<proteinExistence type="predicted"/>
<dbReference type="EMBL" id="JBEZUR010000049">
    <property type="protein sequence ID" value="MEU3557156.1"/>
    <property type="molecule type" value="Genomic_DNA"/>
</dbReference>
<comment type="caution">
    <text evidence="3">The sequence shown here is derived from an EMBL/GenBank/DDBJ whole genome shotgun (WGS) entry which is preliminary data.</text>
</comment>
<feature type="transmembrane region" description="Helical" evidence="2">
    <location>
        <begin position="38"/>
        <end position="60"/>
    </location>
</feature>
<keyword evidence="2" id="KW-0472">Membrane</keyword>
<evidence type="ECO:0000313" key="4">
    <source>
        <dbReference type="Proteomes" id="UP001550850"/>
    </source>
</evidence>
<name>A0ABV2YN49_9ACTN</name>
<keyword evidence="4" id="KW-1185">Reference proteome</keyword>